<dbReference type="Proteomes" id="UP000310158">
    <property type="component" value="Unassembled WGS sequence"/>
</dbReference>
<dbReference type="GO" id="GO:0005783">
    <property type="term" value="C:endoplasmic reticulum"/>
    <property type="evidence" value="ECO:0007669"/>
    <property type="project" value="TreeGrafter"/>
</dbReference>
<organism evidence="5 6">
    <name type="scientific">Bondarzewia mesenterica</name>
    <dbReference type="NCBI Taxonomy" id="1095465"/>
    <lineage>
        <taxon>Eukaryota</taxon>
        <taxon>Fungi</taxon>
        <taxon>Dikarya</taxon>
        <taxon>Basidiomycota</taxon>
        <taxon>Agaricomycotina</taxon>
        <taxon>Agaricomycetes</taxon>
        <taxon>Russulales</taxon>
        <taxon>Bondarzewiaceae</taxon>
        <taxon>Bondarzewia</taxon>
    </lineage>
</organism>
<keyword evidence="3" id="KW-1133">Transmembrane helix</keyword>
<evidence type="ECO:0000259" key="4">
    <source>
        <dbReference type="Pfam" id="PF01073"/>
    </source>
</evidence>
<reference evidence="5 6" key="1">
    <citation type="submission" date="2019-02" db="EMBL/GenBank/DDBJ databases">
        <title>Genome sequencing of the rare red list fungi Bondarzewia mesenterica.</title>
        <authorList>
            <person name="Buettner E."/>
            <person name="Kellner H."/>
        </authorList>
    </citation>
    <scope>NUCLEOTIDE SEQUENCE [LARGE SCALE GENOMIC DNA]</scope>
    <source>
        <strain evidence="5 6">DSM 108281</strain>
    </source>
</reference>
<keyword evidence="3" id="KW-0472">Membrane</keyword>
<dbReference type="InterPro" id="IPR002225">
    <property type="entry name" value="3Beta_OHSteriod_DH/Estase"/>
</dbReference>
<keyword evidence="1" id="KW-0560">Oxidoreductase</keyword>
<dbReference type="PANTHER" id="PTHR10366">
    <property type="entry name" value="NAD DEPENDENT EPIMERASE/DEHYDRATASE"/>
    <property type="match status" value="1"/>
</dbReference>
<evidence type="ECO:0000256" key="1">
    <source>
        <dbReference type="ARBA" id="ARBA00023002"/>
    </source>
</evidence>
<sequence>MINRHVARAPPFIQQLILNAIIGFAASPAGQIIGLFLELLRRLQGPHPLASPHIVTDEELDKVTYEDIDMLDAIPREPTHRGYAVIGGSGFVGTYIVRLLILRGETNIRILDLESPRPEIADHPAVSFIKTDITSLESIRDALTIPFASNNSPPTVIFHTAAIIRFWERASYTWAPSYTVNVSGTDNVVEAAKSLPEGTILVYTSTSDTALPCPKFLKLGKDYSTPPWNDVVVSDNSPPLNESHCSQGCYTKSKLLAEQIVLKANGCGGLHTGILRPGQTIIGPNDRMLTSALKMPRVPIFDKQWSHINVCVWDVAAAHLSLEDALRRNPDDVGGEAFLITGNGPAWSMQSSRHALQHYSSRTLVFDDVSPLLVFILAHIVEAFLFLRYHFLLPFCALFRSRPSLAPSWMGEYIYLQPTMLEYMRDVVIDDSRARKVIGYRPQWQTAQVIKYVVHEVESGKTTGQHGLQLK</sequence>
<comment type="caution">
    <text evidence="5">The sequence shown here is derived from an EMBL/GenBank/DDBJ whole genome shotgun (WGS) entry which is preliminary data.</text>
</comment>
<dbReference type="Pfam" id="PF01073">
    <property type="entry name" value="3Beta_HSD"/>
    <property type="match status" value="1"/>
</dbReference>
<dbReference type="GO" id="GO:0006696">
    <property type="term" value="P:ergosterol biosynthetic process"/>
    <property type="evidence" value="ECO:0007669"/>
    <property type="project" value="TreeGrafter"/>
</dbReference>
<evidence type="ECO:0000256" key="3">
    <source>
        <dbReference type="SAM" id="Phobius"/>
    </source>
</evidence>
<evidence type="ECO:0000256" key="2">
    <source>
        <dbReference type="ARBA" id="ARBA00023445"/>
    </source>
</evidence>
<proteinExistence type="inferred from homology"/>
<keyword evidence="6" id="KW-1185">Reference proteome</keyword>
<accession>A0A4S4M693</accession>
<evidence type="ECO:0000313" key="5">
    <source>
        <dbReference type="EMBL" id="THH20565.1"/>
    </source>
</evidence>
<dbReference type="PANTHER" id="PTHR10366:SF447">
    <property type="entry name" value="HYDROXYSTEROID DEHYDROGENASE_ISOMERASE FAMILY PROTEIN, PUTATIVE (AFU_ORTHOLOGUE AFUA_1G06450)-RELATED"/>
    <property type="match status" value="1"/>
</dbReference>
<gene>
    <name evidence="5" type="ORF">EW146_g817</name>
</gene>
<dbReference type="InterPro" id="IPR050425">
    <property type="entry name" value="NAD(P)_dehydrat-like"/>
</dbReference>
<dbReference type="OrthoDB" id="10058185at2759"/>
<evidence type="ECO:0000313" key="6">
    <source>
        <dbReference type="Proteomes" id="UP000310158"/>
    </source>
</evidence>
<feature type="transmembrane region" description="Helical" evidence="3">
    <location>
        <begin position="12"/>
        <end position="37"/>
    </location>
</feature>
<protein>
    <recommendedName>
        <fullName evidence="4">3-beta hydroxysteroid dehydrogenase/isomerase domain-containing protein</fullName>
    </recommendedName>
</protein>
<dbReference type="InterPro" id="IPR036291">
    <property type="entry name" value="NAD(P)-bd_dom_sf"/>
</dbReference>
<dbReference type="EMBL" id="SGPL01000019">
    <property type="protein sequence ID" value="THH20565.1"/>
    <property type="molecule type" value="Genomic_DNA"/>
</dbReference>
<dbReference type="SUPFAM" id="SSF51735">
    <property type="entry name" value="NAD(P)-binding Rossmann-fold domains"/>
    <property type="match status" value="1"/>
</dbReference>
<feature type="domain" description="3-beta hydroxysteroid dehydrogenase/isomerase" evidence="4">
    <location>
        <begin position="84"/>
        <end position="349"/>
    </location>
</feature>
<name>A0A4S4M693_9AGAM</name>
<comment type="similarity">
    <text evidence="2">Belongs to the NAD(P)-dependent epimerase/dehydratase family. Dihydroflavonol-4-reductase subfamily.</text>
</comment>
<dbReference type="AlphaFoldDB" id="A0A4S4M693"/>
<keyword evidence="3" id="KW-0812">Transmembrane</keyword>
<dbReference type="Gene3D" id="3.40.50.720">
    <property type="entry name" value="NAD(P)-binding Rossmann-like Domain"/>
    <property type="match status" value="1"/>
</dbReference>
<dbReference type="GO" id="GO:0000252">
    <property type="term" value="F:3-beta-hydroxysteroid dehydrogenase [NAD(P)+]/C4-decarboxylase activity"/>
    <property type="evidence" value="ECO:0007669"/>
    <property type="project" value="TreeGrafter"/>
</dbReference>